<feature type="repeat" description="TPR" evidence="3">
    <location>
        <begin position="309"/>
        <end position="342"/>
    </location>
</feature>
<keyword evidence="1" id="KW-0677">Repeat</keyword>
<feature type="repeat" description="TPR" evidence="3">
    <location>
        <begin position="135"/>
        <end position="168"/>
    </location>
</feature>
<dbReference type="PROSITE" id="PS50005">
    <property type="entry name" value="TPR"/>
    <property type="match status" value="3"/>
</dbReference>
<dbReference type="Pfam" id="PF13181">
    <property type="entry name" value="TPR_8"/>
    <property type="match status" value="2"/>
</dbReference>
<dbReference type="SUPFAM" id="SSF48452">
    <property type="entry name" value="TPR-like"/>
    <property type="match status" value="1"/>
</dbReference>
<dbReference type="InterPro" id="IPR011990">
    <property type="entry name" value="TPR-like_helical_dom_sf"/>
</dbReference>
<dbReference type="Pfam" id="PF07719">
    <property type="entry name" value="TPR_2"/>
    <property type="match status" value="1"/>
</dbReference>
<dbReference type="PANTHER" id="PTHR12558">
    <property type="entry name" value="CELL DIVISION CYCLE 16,23,27"/>
    <property type="match status" value="1"/>
</dbReference>
<dbReference type="AlphaFoldDB" id="A0A8J7PAM5"/>
<sequence length="518" mass="57660">MDKYRFKLLAAVLGASFVASFAVYADASFSRAWALNQKENSSSAVSVAASSNGKGKGEVKDNGHSLRQSVRDMAQEGKVSEAIDYLEAKLKEKLLSPEEEYLIPASLSVLYLGKKTLIYSLPEAKKAVKAKPGDANLRTNLGILYQRNGERSQAVEQYRKAISLNAGDWRPHLGIAQCLSVDGVDGRVIAEKELKQACSVGHDSREKWFLLGSAYLTLRMYKEAVDAFASALKSNAIAQKSDQQVNTLYLKALLFNKDQSKLKELFPVVVGPAFADHELAVLLMAQSELPPADREKLLSACALNFVGADQTFYQLGRVLEQQKQFDLARKAYEEAMKTAPQSSCYKLALVGNRLLAADEAAAREYLTRFNGQVVSALPEKKERIYRDAFAQALKMSSQILDEKGETPYHIMKAVYHRINCGCRISVIEFKLRMLNGVIFANLLDMKEPPLTVVYDTRALKPETIVQTAKREDDVFEVLADDPIKSLPQLIHLVQKAADKEDKHIFSIWSFEPPPMELP</sequence>
<evidence type="ECO:0000313" key="6">
    <source>
        <dbReference type="Proteomes" id="UP000664277"/>
    </source>
</evidence>
<proteinExistence type="predicted"/>
<evidence type="ECO:0000256" key="1">
    <source>
        <dbReference type="ARBA" id="ARBA00022737"/>
    </source>
</evidence>
<dbReference type="Gene3D" id="1.25.40.10">
    <property type="entry name" value="Tetratricopeptide repeat domain"/>
    <property type="match status" value="3"/>
</dbReference>
<keyword evidence="2 3" id="KW-0802">TPR repeat</keyword>
<keyword evidence="4" id="KW-0732">Signal</keyword>
<reference evidence="5" key="1">
    <citation type="submission" date="2021-02" db="EMBL/GenBank/DDBJ databases">
        <title>Genome-Resolved Metagenomics of a Microbial Community Performing Photosynthetic Biological Nutrient Removal.</title>
        <authorList>
            <person name="Mcdaniel E.A."/>
        </authorList>
    </citation>
    <scope>NUCLEOTIDE SEQUENCE</scope>
    <source>
        <strain evidence="5">UWPOB_OBS1</strain>
    </source>
</reference>
<name>A0A8J7PAM5_9BACT</name>
<protein>
    <submittedName>
        <fullName evidence="5">Tetratricopeptide repeat protein</fullName>
    </submittedName>
</protein>
<dbReference type="InterPro" id="IPR019734">
    <property type="entry name" value="TPR_rpt"/>
</dbReference>
<evidence type="ECO:0000256" key="2">
    <source>
        <dbReference type="ARBA" id="ARBA00022803"/>
    </source>
</evidence>
<dbReference type="PANTHER" id="PTHR12558:SF13">
    <property type="entry name" value="CELL DIVISION CYCLE PROTEIN 27 HOMOLOG"/>
    <property type="match status" value="1"/>
</dbReference>
<dbReference type="SMART" id="SM00028">
    <property type="entry name" value="TPR"/>
    <property type="match status" value="3"/>
</dbReference>
<accession>A0A8J7PAM5</accession>
<evidence type="ECO:0000256" key="3">
    <source>
        <dbReference type="PROSITE-ProRule" id="PRU00339"/>
    </source>
</evidence>
<dbReference type="InterPro" id="IPR013105">
    <property type="entry name" value="TPR_2"/>
</dbReference>
<evidence type="ECO:0000313" key="5">
    <source>
        <dbReference type="EMBL" id="MBN8659006.1"/>
    </source>
</evidence>
<dbReference type="EMBL" id="JAFLCK010000001">
    <property type="protein sequence ID" value="MBN8659006.1"/>
    <property type="molecule type" value="Genomic_DNA"/>
</dbReference>
<comment type="caution">
    <text evidence="5">The sequence shown here is derived from an EMBL/GenBank/DDBJ whole genome shotgun (WGS) entry which is preliminary data.</text>
</comment>
<feature type="chain" id="PRO_5035283319" evidence="4">
    <location>
        <begin position="26"/>
        <end position="518"/>
    </location>
</feature>
<gene>
    <name evidence="5" type="ORF">J0M35_01485</name>
</gene>
<feature type="repeat" description="TPR" evidence="3">
    <location>
        <begin position="205"/>
        <end position="238"/>
    </location>
</feature>
<feature type="signal peptide" evidence="4">
    <location>
        <begin position="1"/>
        <end position="25"/>
    </location>
</feature>
<evidence type="ECO:0000256" key="4">
    <source>
        <dbReference type="SAM" id="SignalP"/>
    </source>
</evidence>
<organism evidence="5 6">
    <name type="scientific">Candidatus Obscuribacter phosphatis</name>
    <dbReference type="NCBI Taxonomy" id="1906157"/>
    <lineage>
        <taxon>Bacteria</taxon>
        <taxon>Bacillati</taxon>
        <taxon>Candidatus Melainabacteria</taxon>
        <taxon>Candidatus Obscuribacterales</taxon>
        <taxon>Candidatus Obscuribacteraceae</taxon>
        <taxon>Candidatus Obscuribacter</taxon>
    </lineage>
</organism>
<dbReference type="PROSITE" id="PS50293">
    <property type="entry name" value="TPR_REGION"/>
    <property type="match status" value="1"/>
</dbReference>
<dbReference type="Proteomes" id="UP000664277">
    <property type="component" value="Unassembled WGS sequence"/>
</dbReference>